<proteinExistence type="predicted"/>
<keyword evidence="3" id="KW-1185">Reference proteome</keyword>
<feature type="region of interest" description="Disordered" evidence="1">
    <location>
        <begin position="27"/>
        <end position="60"/>
    </location>
</feature>
<dbReference type="RefSeq" id="WP_189606876.1">
    <property type="nucleotide sequence ID" value="NZ_BMXR01000001.1"/>
</dbReference>
<name>A0A918N614_9GAMM</name>
<protein>
    <submittedName>
        <fullName evidence="2">Uncharacterized protein</fullName>
    </submittedName>
</protein>
<dbReference type="AlphaFoldDB" id="A0A918N614"/>
<reference evidence="2" key="2">
    <citation type="submission" date="2020-09" db="EMBL/GenBank/DDBJ databases">
        <authorList>
            <person name="Sun Q."/>
            <person name="Kim S."/>
        </authorList>
    </citation>
    <scope>NUCLEOTIDE SEQUENCE</scope>
    <source>
        <strain evidence="2">KCTC 22169</strain>
    </source>
</reference>
<organism evidence="2 3">
    <name type="scientific">Saccharospirillum salsuginis</name>
    <dbReference type="NCBI Taxonomy" id="418750"/>
    <lineage>
        <taxon>Bacteria</taxon>
        <taxon>Pseudomonadati</taxon>
        <taxon>Pseudomonadota</taxon>
        <taxon>Gammaproteobacteria</taxon>
        <taxon>Oceanospirillales</taxon>
        <taxon>Saccharospirillaceae</taxon>
        <taxon>Saccharospirillum</taxon>
    </lineage>
</organism>
<comment type="caution">
    <text evidence="2">The sequence shown here is derived from an EMBL/GenBank/DDBJ whole genome shotgun (WGS) entry which is preliminary data.</text>
</comment>
<dbReference type="Proteomes" id="UP000626148">
    <property type="component" value="Unassembled WGS sequence"/>
</dbReference>
<accession>A0A918N614</accession>
<evidence type="ECO:0000256" key="1">
    <source>
        <dbReference type="SAM" id="MobiDB-lite"/>
    </source>
</evidence>
<feature type="compositionally biased region" description="Gly residues" evidence="1">
    <location>
        <begin position="38"/>
        <end position="50"/>
    </location>
</feature>
<reference evidence="2" key="1">
    <citation type="journal article" date="2014" name="Int. J. Syst. Evol. Microbiol.">
        <title>Complete genome sequence of Corynebacterium casei LMG S-19264T (=DSM 44701T), isolated from a smear-ripened cheese.</title>
        <authorList>
            <consortium name="US DOE Joint Genome Institute (JGI-PGF)"/>
            <person name="Walter F."/>
            <person name="Albersmeier A."/>
            <person name="Kalinowski J."/>
            <person name="Ruckert C."/>
        </authorList>
    </citation>
    <scope>NUCLEOTIDE SEQUENCE</scope>
    <source>
        <strain evidence="2">KCTC 22169</strain>
    </source>
</reference>
<gene>
    <name evidence="2" type="ORF">GCM10007392_04760</name>
</gene>
<sequence length="602" mass="64721">MAVLTSEFKAYSLALVVALAAGCNSSGGGGDDGEDGNDGGNGSDGGGSSSVGGDTLPKLNGLTGVPDNDNWLYFTSDADGNSGLFAYNPQLPDDGAVLVDGDAYLEGAIYLFRPIAQASITGNDLTDYRAQHLFYRSQKERTITGSDVTYMVPDAFQRVEATQSVTPPAPQQVSSEADNSNLNSTRLYFQYDLDQPANTAVAYLGGTTGWQQLRIGDSVSQAPLAFSNDHNPVVPLGDGNPNGWLVIDESNNNRLAQVDLNLASEGAVLDAQGNPVENVRFVDMFSHLGRDQQLLVLTFEDLDTSDEEVPPSELWLYSAGNPGTIKPLLNDQGEKLTFLQNLLGTGAMLPTADQLAIRDQTLYFAFHERSEFSILGAFNPMLYRVDSNGWSLEIDYASRNPDSVAQTLASPFLIDGGNELIWLIDDTLTSVDLSDYSESALYEGSIETPVVDSVNGWFFYNDTRNIDTAVAARVDGSEQIRLEQAQWIGASGTGEGNVAIRLARANISEVFLLKDDSTLAAVSAGSPDQGLVELGRLDPAPETVRVFGIRSGPHQLLRVGYEDDSYEVVYVNTEEADSLKHLMAAPSSQANAAAWTRPVYGR</sequence>
<evidence type="ECO:0000313" key="3">
    <source>
        <dbReference type="Proteomes" id="UP000626148"/>
    </source>
</evidence>
<dbReference type="EMBL" id="BMXR01000001">
    <property type="protein sequence ID" value="GGX40997.1"/>
    <property type="molecule type" value="Genomic_DNA"/>
</dbReference>
<evidence type="ECO:0000313" key="2">
    <source>
        <dbReference type="EMBL" id="GGX40997.1"/>
    </source>
</evidence>